<dbReference type="Gene3D" id="3.20.20.140">
    <property type="entry name" value="Metal-dependent hydrolases"/>
    <property type="match status" value="1"/>
</dbReference>
<feature type="domain" description="Adenosine deaminase" evidence="7">
    <location>
        <begin position="16"/>
        <end position="339"/>
    </location>
</feature>
<evidence type="ECO:0000256" key="3">
    <source>
        <dbReference type="ARBA" id="ARBA00012784"/>
    </source>
</evidence>
<dbReference type="AlphaFoldDB" id="A0A1N6QDF3"/>
<evidence type="ECO:0000256" key="1">
    <source>
        <dbReference type="ARBA" id="ARBA00001947"/>
    </source>
</evidence>
<keyword evidence="5" id="KW-0378">Hydrolase</keyword>
<accession>A0A1N6QDF3</accession>
<dbReference type="NCBIfam" id="TIGR01430">
    <property type="entry name" value="aden_deam"/>
    <property type="match status" value="1"/>
</dbReference>
<sequence>MANKVIIDSTTLRRFPKVELHRHLEGTFALPTLHRIALKNGLPYEKDFSRFQKEVQFPRDAEPDFLLFLSKFKNDWYRSHQDIRDIVRDSVLAFAEDGLFFIELRFSPEHFAFHNNFDRLEVTRIIVDAANQAAAETGVLIRYLITFNRAKQNQYEMISLYQDLRGLQIPEIVGIDLAGDEINFPPQQFTEFFQTVRNDGVYGTTIHAGEVSPAQQVWDSIHLLHATRIGHGTSTIDDPLLQKRLIEEGVVLEQCITSNYQTGSWVDEKHHPLGRLFRAGVPVTINSDDPTIQDTDLTDDYVKACTYFDLTVDDLVTLNMNALEGAFLPDTEKSELKQRYLQAVAAFRQAHNL</sequence>
<dbReference type="OrthoDB" id="9779574at2"/>
<dbReference type="GO" id="GO:0046103">
    <property type="term" value="P:inosine biosynthetic process"/>
    <property type="evidence" value="ECO:0007669"/>
    <property type="project" value="TreeGrafter"/>
</dbReference>
<dbReference type="InterPro" id="IPR006330">
    <property type="entry name" value="Ado/ade_deaminase"/>
</dbReference>
<dbReference type="GO" id="GO:0004000">
    <property type="term" value="F:adenosine deaminase activity"/>
    <property type="evidence" value="ECO:0007669"/>
    <property type="project" value="TreeGrafter"/>
</dbReference>
<dbReference type="RefSeq" id="WP_076488079.1">
    <property type="nucleotide sequence ID" value="NZ_FTMS01000004.1"/>
</dbReference>
<reference evidence="8 9" key="1">
    <citation type="submission" date="2017-01" db="EMBL/GenBank/DDBJ databases">
        <authorList>
            <person name="Mah S.A."/>
            <person name="Swanson W.J."/>
            <person name="Moy G.W."/>
            <person name="Vacquier V.D."/>
        </authorList>
    </citation>
    <scope>NUCLEOTIDE SEQUENCE [LARGE SCALE GENOMIC DNA]</scope>
    <source>
        <strain evidence="8 9">ASpG1</strain>
    </source>
</reference>
<evidence type="ECO:0000313" key="8">
    <source>
        <dbReference type="EMBL" id="SIQ14446.1"/>
    </source>
</evidence>
<gene>
    <name evidence="8" type="ORF">SAMN05920897_104113</name>
</gene>
<keyword evidence="6" id="KW-0862">Zinc</keyword>
<evidence type="ECO:0000256" key="2">
    <source>
        <dbReference type="ARBA" id="ARBA00006676"/>
    </source>
</evidence>
<dbReference type="GO" id="GO:0005829">
    <property type="term" value="C:cytosol"/>
    <property type="evidence" value="ECO:0007669"/>
    <property type="project" value="TreeGrafter"/>
</dbReference>
<organism evidence="8 9">
    <name type="scientific">Alkalispirochaeta americana</name>
    <dbReference type="NCBI Taxonomy" id="159291"/>
    <lineage>
        <taxon>Bacteria</taxon>
        <taxon>Pseudomonadati</taxon>
        <taxon>Spirochaetota</taxon>
        <taxon>Spirochaetia</taxon>
        <taxon>Spirochaetales</taxon>
        <taxon>Spirochaetaceae</taxon>
        <taxon>Alkalispirochaeta</taxon>
    </lineage>
</organism>
<evidence type="ECO:0000256" key="5">
    <source>
        <dbReference type="ARBA" id="ARBA00022801"/>
    </source>
</evidence>
<keyword evidence="4" id="KW-0479">Metal-binding</keyword>
<evidence type="ECO:0000256" key="6">
    <source>
        <dbReference type="ARBA" id="ARBA00022833"/>
    </source>
</evidence>
<dbReference type="SUPFAM" id="SSF51556">
    <property type="entry name" value="Metallo-dependent hydrolases"/>
    <property type="match status" value="1"/>
</dbReference>
<evidence type="ECO:0000256" key="4">
    <source>
        <dbReference type="ARBA" id="ARBA00022723"/>
    </source>
</evidence>
<dbReference type="InterPro" id="IPR032466">
    <property type="entry name" value="Metal_Hydrolase"/>
</dbReference>
<dbReference type="Proteomes" id="UP000186400">
    <property type="component" value="Unassembled WGS sequence"/>
</dbReference>
<dbReference type="InterPro" id="IPR001365">
    <property type="entry name" value="A_deaminase_dom"/>
</dbReference>
<keyword evidence="9" id="KW-1185">Reference proteome</keyword>
<name>A0A1N6QDF3_9SPIO</name>
<dbReference type="PANTHER" id="PTHR11409">
    <property type="entry name" value="ADENOSINE DEAMINASE"/>
    <property type="match status" value="1"/>
</dbReference>
<dbReference type="EMBL" id="FTMS01000004">
    <property type="protein sequence ID" value="SIQ14446.1"/>
    <property type="molecule type" value="Genomic_DNA"/>
</dbReference>
<proteinExistence type="inferred from homology"/>
<dbReference type="Pfam" id="PF00962">
    <property type="entry name" value="A_deaminase"/>
    <property type="match status" value="1"/>
</dbReference>
<dbReference type="PANTHER" id="PTHR11409:SF43">
    <property type="entry name" value="ADENOSINE DEAMINASE"/>
    <property type="match status" value="1"/>
</dbReference>
<comment type="similarity">
    <text evidence="2">Belongs to the metallo-dependent hydrolases superfamily. Adenosine and AMP deaminases family.</text>
</comment>
<dbReference type="EC" id="3.5.4.4" evidence="3"/>
<dbReference type="STRING" id="159291.SAMN05920897_104113"/>
<evidence type="ECO:0000313" key="9">
    <source>
        <dbReference type="Proteomes" id="UP000186400"/>
    </source>
</evidence>
<dbReference type="GO" id="GO:0043103">
    <property type="term" value="P:hypoxanthine salvage"/>
    <property type="evidence" value="ECO:0007669"/>
    <property type="project" value="TreeGrafter"/>
</dbReference>
<dbReference type="GO" id="GO:0006154">
    <property type="term" value="P:adenosine catabolic process"/>
    <property type="evidence" value="ECO:0007669"/>
    <property type="project" value="TreeGrafter"/>
</dbReference>
<dbReference type="GO" id="GO:0046872">
    <property type="term" value="F:metal ion binding"/>
    <property type="evidence" value="ECO:0007669"/>
    <property type="project" value="UniProtKB-KW"/>
</dbReference>
<comment type="cofactor">
    <cofactor evidence="1">
        <name>Zn(2+)</name>
        <dbReference type="ChEBI" id="CHEBI:29105"/>
    </cofactor>
</comment>
<protein>
    <recommendedName>
        <fullName evidence="3">adenosine deaminase</fullName>
        <ecNumber evidence="3">3.5.4.4</ecNumber>
    </recommendedName>
</protein>
<evidence type="ECO:0000259" key="7">
    <source>
        <dbReference type="Pfam" id="PF00962"/>
    </source>
</evidence>